<evidence type="ECO:0000256" key="2">
    <source>
        <dbReference type="ARBA" id="ARBA00022857"/>
    </source>
</evidence>
<dbReference type="PANTHER" id="PTHR43963">
    <property type="entry name" value="CARBONYL REDUCTASE 1-RELATED"/>
    <property type="match status" value="1"/>
</dbReference>
<protein>
    <submittedName>
        <fullName evidence="4">Uncharacterized protein</fullName>
    </submittedName>
</protein>
<keyword evidence="3" id="KW-0560">Oxidoreductase</keyword>
<sequence length="172" mass="18779">MVLSLNNTCREESSQRYGSSEVLSSLDKCSTWSSQRTTRLQTLRAAPSSRNRLSGGVECDQGGIEEWSLPEARVYQGSSGLGHLSQVSEALKTRLASKNCTVREIMEIANEYLEAVEGGRLAEAGFADGMYGTSKLLLIAWTKALAREAMEDPRRILATTCTPGYCATDMTK</sequence>
<evidence type="ECO:0000313" key="5">
    <source>
        <dbReference type="Proteomes" id="UP000541610"/>
    </source>
</evidence>
<dbReference type="Gene3D" id="3.40.50.720">
    <property type="entry name" value="NAD(P)-binding Rossmann-like Domain"/>
    <property type="match status" value="1"/>
</dbReference>
<evidence type="ECO:0000313" key="4">
    <source>
        <dbReference type="EMBL" id="KAF4690017.1"/>
    </source>
</evidence>
<name>A0A7J6P2G2_PEROL</name>
<proteinExistence type="inferred from homology"/>
<dbReference type="AlphaFoldDB" id="A0A7J6P2G2"/>
<comment type="caution">
    <text evidence="4">The sequence shown here is derived from an EMBL/GenBank/DDBJ whole genome shotgun (WGS) entry which is preliminary data.</text>
</comment>
<dbReference type="Proteomes" id="UP000541610">
    <property type="component" value="Unassembled WGS sequence"/>
</dbReference>
<reference evidence="4 5" key="1">
    <citation type="submission" date="2020-04" db="EMBL/GenBank/DDBJ databases">
        <title>Perkinsus olseni comparative genomics.</title>
        <authorList>
            <person name="Bogema D.R."/>
        </authorList>
    </citation>
    <scope>NUCLEOTIDE SEQUENCE [LARGE SCALE GENOMIC DNA]</scope>
    <source>
        <strain evidence="4">00978-12</strain>
    </source>
</reference>
<gene>
    <name evidence="4" type="ORF">FOZ60_000770</name>
</gene>
<comment type="similarity">
    <text evidence="1">Belongs to the short-chain dehydrogenases/reductases (SDR) family.</text>
</comment>
<evidence type="ECO:0000256" key="3">
    <source>
        <dbReference type="ARBA" id="ARBA00023002"/>
    </source>
</evidence>
<dbReference type="OrthoDB" id="7289984at2759"/>
<accession>A0A7J6P2G2</accession>
<dbReference type="PANTHER" id="PTHR43963:SF6">
    <property type="entry name" value="CHAIN DEHYDROGENASE FAMILY PROTEIN, PUTATIVE (AFU_ORTHOLOGUE AFUA_3G15350)-RELATED"/>
    <property type="match status" value="1"/>
</dbReference>
<keyword evidence="2" id="KW-0521">NADP</keyword>
<dbReference type="GO" id="GO:0016491">
    <property type="term" value="F:oxidoreductase activity"/>
    <property type="evidence" value="ECO:0007669"/>
    <property type="project" value="UniProtKB-KW"/>
</dbReference>
<dbReference type="EMBL" id="JABANP010000109">
    <property type="protein sequence ID" value="KAF4690017.1"/>
    <property type="molecule type" value="Genomic_DNA"/>
</dbReference>
<dbReference type="SUPFAM" id="SSF51735">
    <property type="entry name" value="NAD(P)-binding Rossmann-fold domains"/>
    <property type="match status" value="1"/>
</dbReference>
<dbReference type="InterPro" id="IPR036291">
    <property type="entry name" value="NAD(P)-bd_dom_sf"/>
</dbReference>
<evidence type="ECO:0000256" key="1">
    <source>
        <dbReference type="ARBA" id="ARBA00006484"/>
    </source>
</evidence>
<organism evidence="4 5">
    <name type="scientific">Perkinsus olseni</name>
    <name type="common">Perkinsus atlanticus</name>
    <dbReference type="NCBI Taxonomy" id="32597"/>
    <lineage>
        <taxon>Eukaryota</taxon>
        <taxon>Sar</taxon>
        <taxon>Alveolata</taxon>
        <taxon>Perkinsozoa</taxon>
        <taxon>Perkinsea</taxon>
        <taxon>Perkinsida</taxon>
        <taxon>Perkinsidae</taxon>
        <taxon>Perkinsus</taxon>
    </lineage>
</organism>